<comment type="caution">
    <text evidence="11">The sequence shown here is derived from an EMBL/GenBank/DDBJ whole genome shotgun (WGS) entry which is preliminary data.</text>
</comment>
<keyword evidence="6" id="KW-0735">Signal-anchor</keyword>
<evidence type="ECO:0000313" key="11">
    <source>
        <dbReference type="EMBL" id="MBZ3887275.1"/>
    </source>
</evidence>
<dbReference type="GO" id="GO:0008107">
    <property type="term" value="F:galactoside 2-alpha-L-fucosyltransferase activity"/>
    <property type="evidence" value="ECO:0007669"/>
    <property type="project" value="InterPro"/>
</dbReference>
<keyword evidence="4" id="KW-0328">Glycosyltransferase</keyword>
<comment type="subcellular location">
    <subcellularLocation>
        <location evidence="1">Golgi apparatus</location>
        <location evidence="1">Golgi stack membrane</location>
        <topology evidence="1">Single-pass type II membrane protein</topology>
    </subcellularLocation>
</comment>
<evidence type="ECO:0000256" key="3">
    <source>
        <dbReference type="ARBA" id="ARBA00009857"/>
    </source>
</evidence>
<dbReference type="GO" id="GO:0032580">
    <property type="term" value="C:Golgi cisterna membrane"/>
    <property type="evidence" value="ECO:0007669"/>
    <property type="project" value="UniProtKB-SubCell"/>
</dbReference>
<sequence>MQLQRGAVLLPHKSCSSPSSPPRASLPVQGGHVEQRAAGKSDEGCIFGLRDKATRIICGPATAKTSAHQPLALILPATPCHLGPGVPNHPTCADIQADSRIPWQKWQLHDWLLEKYSRSEDFFLKLSGFPWPWTFSITFESKSTGNSPFMTTFRMRPSTS</sequence>
<keyword evidence="12" id="KW-1185">Reference proteome</keyword>
<feature type="compositionally biased region" description="Low complexity" evidence="10">
    <location>
        <begin position="9"/>
        <end position="27"/>
    </location>
</feature>
<evidence type="ECO:0000313" key="12">
    <source>
        <dbReference type="Proteomes" id="UP001166674"/>
    </source>
</evidence>
<accession>A0AA41NBF0</accession>
<evidence type="ECO:0000256" key="6">
    <source>
        <dbReference type="ARBA" id="ARBA00022968"/>
    </source>
</evidence>
<keyword evidence="8" id="KW-0443">Lipid metabolism</keyword>
<evidence type="ECO:0000256" key="2">
    <source>
        <dbReference type="ARBA" id="ARBA00004922"/>
    </source>
</evidence>
<reference evidence="11" key="1">
    <citation type="submission" date="2020-03" db="EMBL/GenBank/DDBJ databases">
        <title>Studies in the Genomics of Life Span.</title>
        <authorList>
            <person name="Glass D."/>
        </authorList>
    </citation>
    <scope>NUCLEOTIDE SEQUENCE</scope>
    <source>
        <strain evidence="11">SUZIE</strain>
        <tissue evidence="11">Muscle</tissue>
    </source>
</reference>
<evidence type="ECO:0000256" key="7">
    <source>
        <dbReference type="ARBA" id="ARBA00023034"/>
    </source>
</evidence>
<comment type="catalytic activity">
    <reaction evidence="9">
        <text>a ganglioside GM1 + GDP-beta-L-fucose = a ganglioside Fuc-GM1 + GDP + H(+)</text>
        <dbReference type="Rhea" id="RHEA:48292"/>
        <dbReference type="ChEBI" id="CHEBI:15378"/>
        <dbReference type="ChEBI" id="CHEBI:57273"/>
        <dbReference type="ChEBI" id="CHEBI:58189"/>
        <dbReference type="ChEBI" id="CHEBI:82639"/>
        <dbReference type="ChEBI" id="CHEBI:90189"/>
    </reaction>
    <physiologicalReaction direction="left-to-right" evidence="9">
        <dbReference type="Rhea" id="RHEA:48293"/>
    </physiologicalReaction>
</comment>
<dbReference type="EMBL" id="JAATJV010414840">
    <property type="protein sequence ID" value="MBZ3887275.1"/>
    <property type="molecule type" value="Genomic_DNA"/>
</dbReference>
<keyword evidence="7" id="KW-0333">Golgi apparatus</keyword>
<evidence type="ECO:0000256" key="8">
    <source>
        <dbReference type="ARBA" id="ARBA00023098"/>
    </source>
</evidence>
<evidence type="ECO:0000256" key="10">
    <source>
        <dbReference type="SAM" id="MobiDB-lite"/>
    </source>
</evidence>
<keyword evidence="5" id="KW-0808">Transferase</keyword>
<evidence type="ECO:0000256" key="5">
    <source>
        <dbReference type="ARBA" id="ARBA00022679"/>
    </source>
</evidence>
<dbReference type="AlphaFoldDB" id="A0AA41NBF0"/>
<dbReference type="Proteomes" id="UP001166674">
    <property type="component" value="Unassembled WGS sequence"/>
</dbReference>
<evidence type="ECO:0000256" key="9">
    <source>
        <dbReference type="ARBA" id="ARBA00043729"/>
    </source>
</evidence>
<proteinExistence type="inferred from homology"/>
<evidence type="ECO:0000256" key="1">
    <source>
        <dbReference type="ARBA" id="ARBA00004447"/>
    </source>
</evidence>
<dbReference type="Pfam" id="PF01531">
    <property type="entry name" value="Glyco_transf_11"/>
    <property type="match status" value="1"/>
</dbReference>
<gene>
    <name evidence="11" type="ORF">SUZIE_192135</name>
</gene>
<protein>
    <submittedName>
        <fullName evidence="11">Galactoside 2-alpha-L-fucosyltransferase 1</fullName>
    </submittedName>
</protein>
<evidence type="ECO:0000256" key="4">
    <source>
        <dbReference type="ARBA" id="ARBA00022676"/>
    </source>
</evidence>
<keyword evidence="6" id="KW-0812">Transmembrane</keyword>
<comment type="pathway">
    <text evidence="2">Protein modification; protein glycosylation.</text>
</comment>
<organism evidence="11 12">
    <name type="scientific">Sciurus carolinensis</name>
    <name type="common">Eastern gray squirrel</name>
    <dbReference type="NCBI Taxonomy" id="30640"/>
    <lineage>
        <taxon>Eukaryota</taxon>
        <taxon>Metazoa</taxon>
        <taxon>Chordata</taxon>
        <taxon>Craniata</taxon>
        <taxon>Vertebrata</taxon>
        <taxon>Euteleostomi</taxon>
        <taxon>Mammalia</taxon>
        <taxon>Eutheria</taxon>
        <taxon>Euarchontoglires</taxon>
        <taxon>Glires</taxon>
        <taxon>Rodentia</taxon>
        <taxon>Sciuromorpha</taxon>
        <taxon>Sciuridae</taxon>
        <taxon>Sciurinae</taxon>
        <taxon>Sciurini</taxon>
        <taxon>Sciurus</taxon>
    </lineage>
</organism>
<name>A0AA41NBF0_SCICA</name>
<comment type="similarity">
    <text evidence="3">Belongs to the glycosyltransferase 11 family.</text>
</comment>
<dbReference type="InterPro" id="IPR002516">
    <property type="entry name" value="Glyco_trans_11"/>
</dbReference>
<dbReference type="GO" id="GO:0006629">
    <property type="term" value="P:lipid metabolic process"/>
    <property type="evidence" value="ECO:0007669"/>
    <property type="project" value="UniProtKB-KW"/>
</dbReference>
<feature type="region of interest" description="Disordered" evidence="10">
    <location>
        <begin position="1"/>
        <end position="31"/>
    </location>
</feature>
<dbReference type="GO" id="GO:0005975">
    <property type="term" value="P:carbohydrate metabolic process"/>
    <property type="evidence" value="ECO:0007669"/>
    <property type="project" value="InterPro"/>
</dbReference>